<dbReference type="RefSeq" id="WP_012498068.1">
    <property type="nucleotide sequence ID" value="NC_011025.1"/>
</dbReference>
<dbReference type="Proteomes" id="UP000008812">
    <property type="component" value="Chromosome"/>
</dbReference>
<evidence type="ECO:0000313" key="1">
    <source>
        <dbReference type="EMBL" id="ACF07111.1"/>
    </source>
</evidence>
<organism evidence="1 2">
    <name type="scientific">Metamycoplasma arthritidis (strain 158L3-1)</name>
    <name type="common">Mycoplasma arthritidis</name>
    <dbReference type="NCBI Taxonomy" id="243272"/>
    <lineage>
        <taxon>Bacteria</taxon>
        <taxon>Bacillati</taxon>
        <taxon>Mycoplasmatota</taxon>
        <taxon>Mycoplasmoidales</taxon>
        <taxon>Metamycoplasmataceae</taxon>
        <taxon>Metamycoplasma</taxon>
    </lineage>
</organism>
<dbReference type="HOGENOM" id="CLU_1110462_0_0_14"/>
<reference evidence="1 2" key="1">
    <citation type="journal article" date="2008" name="Infect. Immun.">
        <title>Genome of Mycoplasma arthritidis.</title>
        <authorList>
            <person name="Dybvig K."/>
            <person name="Zuhua C."/>
            <person name="Lao P."/>
            <person name="Jordan D.S."/>
            <person name="French C.T."/>
            <person name="Tu A.H."/>
            <person name="Loraine A.E."/>
        </authorList>
    </citation>
    <scope>NUCLEOTIDE SEQUENCE [LARGE SCALE GENOMIC DNA]</scope>
    <source>
        <strain evidence="1 2">158L3-1</strain>
    </source>
</reference>
<dbReference type="KEGG" id="mat:MARTH_orf188"/>
<proteinExistence type="predicted"/>
<keyword evidence="2" id="KW-1185">Reference proteome</keyword>
<evidence type="ECO:0000313" key="2">
    <source>
        <dbReference type="Proteomes" id="UP000008812"/>
    </source>
</evidence>
<dbReference type="AlphaFoldDB" id="B3PM59"/>
<sequence>MKTKNKKMTLSFGIFLGLSALATLPMTMISFKSNQKKRTSSIVLPNKFDIQMSLLNAKIENFSRMNDDHKFDLLLSELNEKKTKFTNQYEANRNDSEFVEKLSNEVSDYLTKEVNHWEAYIHRLDILIREVEKLDLSNVLPWAKDELHEQLKKAKEVTGKKPKLVIQEAVNDLDDAMNYAKSSLERSKAMMLLELKILLAEASIQFLKTAEAIDKLNNAISEAKSIKTDNTKEILEILKAAKLLQVASKA</sequence>
<protein>
    <submittedName>
        <fullName evidence="1">Uncharacterized protein</fullName>
    </submittedName>
</protein>
<dbReference type="EMBL" id="CP001047">
    <property type="protein sequence ID" value="ACF07111.1"/>
    <property type="molecule type" value="Genomic_DNA"/>
</dbReference>
<name>B3PM59_META1</name>
<accession>B3PM59</accession>
<gene>
    <name evidence="1" type="ordered locus">MARTH_orf188</name>
</gene>